<reference evidence="1 2" key="1">
    <citation type="submission" date="2016-11" db="EMBL/GenBank/DDBJ databases">
        <authorList>
            <person name="Jaros S."/>
            <person name="Januszkiewicz K."/>
            <person name="Wedrychowicz H."/>
        </authorList>
    </citation>
    <scope>NUCLEOTIDE SEQUENCE [LARGE SCALE GENOMIC DNA]</scope>
    <source>
        <strain evidence="1 2">DSM 26991</strain>
    </source>
</reference>
<dbReference type="RefSeq" id="WP_073398901.1">
    <property type="nucleotide sequence ID" value="NZ_FQTV01000002.1"/>
</dbReference>
<sequence length="236" mass="26818">MKKILLLLVSFFYFVSFTYAQGDLQEVVYLKNGSIIRGIIIEQQPNKLIKIQTNDGNVFVYNIDEVDKITKEPYYNRNHKKNNSNFQYKETNGYKGFLELGYTFGTGDFGEDELEINGTYGYQFNPYFFLGAGTGVHFYFDSSKVALPIYADLRANFIKSSITPFVGIKIGYSPFDLQGFYLNPNAGVRFALDSKTLKALNISMGYSMQKVDVDWGYYGISRETVGGVNLKVGIEF</sequence>
<gene>
    <name evidence="1" type="ORF">SAMN05444405_10284</name>
</gene>
<protein>
    <recommendedName>
        <fullName evidence="3">Outer membrane protein beta-barrel domain-containing protein</fullName>
    </recommendedName>
</protein>
<dbReference type="Proteomes" id="UP000184509">
    <property type="component" value="Unassembled WGS sequence"/>
</dbReference>
<evidence type="ECO:0000313" key="1">
    <source>
        <dbReference type="EMBL" id="SHE56110.1"/>
    </source>
</evidence>
<accession>A0A1M4UHS6</accession>
<evidence type="ECO:0000313" key="2">
    <source>
        <dbReference type="Proteomes" id="UP000184509"/>
    </source>
</evidence>
<dbReference type="EMBL" id="FQTV01000002">
    <property type="protein sequence ID" value="SHE56110.1"/>
    <property type="molecule type" value="Genomic_DNA"/>
</dbReference>
<dbReference type="AlphaFoldDB" id="A0A1M4UHS6"/>
<evidence type="ECO:0008006" key="3">
    <source>
        <dbReference type="Google" id="ProtNLM"/>
    </source>
</evidence>
<organism evidence="1 2">
    <name type="scientific">Bacteroides luti</name>
    <dbReference type="NCBI Taxonomy" id="1297750"/>
    <lineage>
        <taxon>Bacteria</taxon>
        <taxon>Pseudomonadati</taxon>
        <taxon>Bacteroidota</taxon>
        <taxon>Bacteroidia</taxon>
        <taxon>Bacteroidales</taxon>
        <taxon>Bacteroidaceae</taxon>
        <taxon>Bacteroides</taxon>
    </lineage>
</organism>
<dbReference type="OrthoDB" id="1014848at2"/>
<proteinExistence type="predicted"/>
<name>A0A1M4UHS6_9BACE</name>
<dbReference type="STRING" id="1297750.SAMN05444405_10284"/>
<keyword evidence="2" id="KW-1185">Reference proteome</keyword>